<dbReference type="GeneID" id="20811204"/>
<name>W4GCR7_APHAT</name>
<evidence type="ECO:0000256" key="1">
    <source>
        <dbReference type="SAM" id="MobiDB-lite"/>
    </source>
</evidence>
<feature type="compositionally biased region" description="Basic residues" evidence="1">
    <location>
        <begin position="68"/>
        <end position="82"/>
    </location>
</feature>
<evidence type="ECO:0000313" key="2">
    <source>
        <dbReference type="EMBL" id="ETV76743.1"/>
    </source>
</evidence>
<gene>
    <name evidence="2" type="ORF">H257_09208</name>
</gene>
<dbReference type="OrthoDB" id="10281262at2759"/>
<reference evidence="2" key="1">
    <citation type="submission" date="2013-12" db="EMBL/GenBank/DDBJ databases">
        <title>The Genome Sequence of Aphanomyces astaci APO3.</title>
        <authorList>
            <consortium name="The Broad Institute Genomics Platform"/>
            <person name="Russ C."/>
            <person name="Tyler B."/>
            <person name="van West P."/>
            <person name="Dieguez-Uribeondo J."/>
            <person name="Young S.K."/>
            <person name="Zeng Q."/>
            <person name="Gargeya S."/>
            <person name="Fitzgerald M."/>
            <person name="Abouelleil A."/>
            <person name="Alvarado L."/>
            <person name="Chapman S.B."/>
            <person name="Gainer-Dewar J."/>
            <person name="Goldberg J."/>
            <person name="Griggs A."/>
            <person name="Gujja S."/>
            <person name="Hansen M."/>
            <person name="Howarth C."/>
            <person name="Imamovic A."/>
            <person name="Ireland A."/>
            <person name="Larimer J."/>
            <person name="McCowan C."/>
            <person name="Murphy C."/>
            <person name="Pearson M."/>
            <person name="Poon T.W."/>
            <person name="Priest M."/>
            <person name="Roberts A."/>
            <person name="Saif S."/>
            <person name="Shea T."/>
            <person name="Sykes S."/>
            <person name="Wortman J."/>
            <person name="Nusbaum C."/>
            <person name="Birren B."/>
        </authorList>
    </citation>
    <scope>NUCLEOTIDE SEQUENCE [LARGE SCALE GENOMIC DNA]</scope>
    <source>
        <strain evidence="2">APO3</strain>
    </source>
</reference>
<proteinExistence type="predicted"/>
<evidence type="ECO:0008006" key="3">
    <source>
        <dbReference type="Google" id="ProtNLM"/>
    </source>
</evidence>
<dbReference type="RefSeq" id="XP_009833656.1">
    <property type="nucleotide sequence ID" value="XM_009835354.1"/>
</dbReference>
<dbReference type="VEuPathDB" id="FungiDB:H257_09208"/>
<accession>W4GCR7</accession>
<sequence length="345" mass="39231">MGHGASVASTAPHWTATKTTLRLINVKAKKGGHRKDRNSRTPSSTNAADDDEDNCPLPPGLHHAPPFLHHKTTSRIKPRSSKGKPDQDIPCHSLVDMQFRADGYQWIADALEKETKAALRQVRDRVGRDRHVPQVRFFTTNGDGIDLVRCRLVDMPLESFSRCIWGTFTSTMTYDDWSVQCLERLDDNTCYCRVVFDHGIATNVPLRLNILQRQVRTKDRVVIVLRNVVEDNEFPLPPQSVRLLMNGWFVFDRDHQNATLARTLVQCHATRTDNNLSEEQEIQRAKDPPHYNRPRTPWLRQLVGRLFDAVDATNTAKLHVSPPEAANLVIRKHSAASNGNYLESR</sequence>
<protein>
    <recommendedName>
        <fullName evidence="3">START domain-containing protein</fullName>
    </recommendedName>
</protein>
<feature type="compositionally biased region" description="Basic residues" evidence="1">
    <location>
        <begin position="27"/>
        <end position="37"/>
    </location>
</feature>
<dbReference type="EMBL" id="KI913135">
    <property type="protein sequence ID" value="ETV76743.1"/>
    <property type="molecule type" value="Genomic_DNA"/>
</dbReference>
<feature type="region of interest" description="Disordered" evidence="1">
    <location>
        <begin position="26"/>
        <end position="89"/>
    </location>
</feature>
<organism evidence="2">
    <name type="scientific">Aphanomyces astaci</name>
    <name type="common">Crayfish plague agent</name>
    <dbReference type="NCBI Taxonomy" id="112090"/>
    <lineage>
        <taxon>Eukaryota</taxon>
        <taxon>Sar</taxon>
        <taxon>Stramenopiles</taxon>
        <taxon>Oomycota</taxon>
        <taxon>Saprolegniomycetes</taxon>
        <taxon>Saprolegniales</taxon>
        <taxon>Verrucalvaceae</taxon>
        <taxon>Aphanomyces</taxon>
    </lineage>
</organism>
<dbReference type="AlphaFoldDB" id="W4GCR7"/>